<evidence type="ECO:0000256" key="1">
    <source>
        <dbReference type="SAM" id="MobiDB-lite"/>
    </source>
</evidence>
<comment type="caution">
    <text evidence="2">The sequence shown here is derived from an EMBL/GenBank/DDBJ whole genome shotgun (WGS) entry which is preliminary data.</text>
</comment>
<dbReference type="EMBL" id="AMZH03000183">
    <property type="protein sequence ID" value="RRT85074.1"/>
    <property type="molecule type" value="Genomic_DNA"/>
</dbReference>
<organism evidence="2 3">
    <name type="scientific">Ensete ventricosum</name>
    <name type="common">Abyssinian banana</name>
    <name type="synonym">Musa ensete</name>
    <dbReference type="NCBI Taxonomy" id="4639"/>
    <lineage>
        <taxon>Eukaryota</taxon>
        <taxon>Viridiplantae</taxon>
        <taxon>Streptophyta</taxon>
        <taxon>Embryophyta</taxon>
        <taxon>Tracheophyta</taxon>
        <taxon>Spermatophyta</taxon>
        <taxon>Magnoliopsida</taxon>
        <taxon>Liliopsida</taxon>
        <taxon>Zingiberales</taxon>
        <taxon>Musaceae</taxon>
        <taxon>Ensete</taxon>
    </lineage>
</organism>
<gene>
    <name evidence="2" type="ORF">B296_00003490</name>
</gene>
<reference evidence="2 3" key="1">
    <citation type="journal article" date="2014" name="Agronomy (Basel)">
        <title>A Draft Genome Sequence for Ensete ventricosum, the Drought-Tolerant Tree Against Hunger.</title>
        <authorList>
            <person name="Harrison J."/>
            <person name="Moore K.A."/>
            <person name="Paszkiewicz K."/>
            <person name="Jones T."/>
            <person name="Grant M."/>
            <person name="Ambacheew D."/>
            <person name="Muzemil S."/>
            <person name="Studholme D.J."/>
        </authorList>
    </citation>
    <scope>NUCLEOTIDE SEQUENCE [LARGE SCALE GENOMIC DNA]</scope>
</reference>
<accession>A0A427B9E1</accession>
<dbReference type="Proteomes" id="UP000287651">
    <property type="component" value="Unassembled WGS sequence"/>
</dbReference>
<dbReference type="AlphaFoldDB" id="A0A427B9E1"/>
<proteinExistence type="predicted"/>
<sequence>MRSCAQLLAYGGVVLVPSGGSGIGWTERSFGNLNGSGLGHKFGRFGSENEFKRKSWGFGREGELGHKSWDLVERVNSGTNLGDLAERVNSDTNPGDLVERVNSGTNPGDLAVRINSGVNPRDLAERRSVWGFRLDWSAHPIGNASPYLSEEEIILVGKLKEILFSSCAIKEITELWLVDAGLSPASRGTVILLYFNLPSCLLTCRSGCRSDGSRRATRDAQGDQWQGLSDSPHCLGGQCFSRKKSLEGFIEEASQMEGAEEFDEGLEQLVDSEGVREGTSPPLTSAGVLYTPLGSPDGLSRQGDGLGKLLDL</sequence>
<protein>
    <submittedName>
        <fullName evidence="2">Uncharacterized protein</fullName>
    </submittedName>
</protein>
<evidence type="ECO:0000313" key="3">
    <source>
        <dbReference type="Proteomes" id="UP000287651"/>
    </source>
</evidence>
<evidence type="ECO:0000313" key="2">
    <source>
        <dbReference type="EMBL" id="RRT85074.1"/>
    </source>
</evidence>
<name>A0A427B9E1_ENSVE</name>
<feature type="region of interest" description="Disordered" evidence="1">
    <location>
        <begin position="273"/>
        <end position="312"/>
    </location>
</feature>